<evidence type="ECO:0000256" key="1">
    <source>
        <dbReference type="ARBA" id="ARBA00004127"/>
    </source>
</evidence>
<keyword evidence="7" id="KW-1185">Reference proteome</keyword>
<organism evidence="6 7">
    <name type="scientific">Sandaracinus amylolyticus</name>
    <dbReference type="NCBI Taxonomy" id="927083"/>
    <lineage>
        <taxon>Bacteria</taxon>
        <taxon>Pseudomonadati</taxon>
        <taxon>Myxococcota</taxon>
        <taxon>Polyangia</taxon>
        <taxon>Polyangiales</taxon>
        <taxon>Sandaracinaceae</taxon>
        <taxon>Sandaracinus</taxon>
    </lineage>
</organism>
<name>A0A0F6YHS1_9BACT</name>
<evidence type="ECO:0000256" key="4">
    <source>
        <dbReference type="ARBA" id="ARBA00023136"/>
    </source>
</evidence>
<keyword evidence="3 5" id="KW-1133">Transmembrane helix</keyword>
<feature type="transmembrane region" description="Helical" evidence="5">
    <location>
        <begin position="130"/>
        <end position="161"/>
    </location>
</feature>
<dbReference type="RefSeq" id="WP_053232633.1">
    <property type="nucleotide sequence ID" value="NZ_CP011125.1"/>
</dbReference>
<evidence type="ECO:0000256" key="5">
    <source>
        <dbReference type="SAM" id="Phobius"/>
    </source>
</evidence>
<dbReference type="OrthoDB" id="9789029at2"/>
<dbReference type="GO" id="GO:0012505">
    <property type="term" value="C:endomembrane system"/>
    <property type="evidence" value="ECO:0007669"/>
    <property type="project" value="UniProtKB-SubCell"/>
</dbReference>
<dbReference type="STRING" id="927083.DB32_002537"/>
<dbReference type="Proteomes" id="UP000034883">
    <property type="component" value="Chromosome"/>
</dbReference>
<gene>
    <name evidence="6" type="ORF">DB32_002537</name>
</gene>
<evidence type="ECO:0000313" key="7">
    <source>
        <dbReference type="Proteomes" id="UP000034883"/>
    </source>
</evidence>
<accession>A0A0F6YHS1</accession>
<evidence type="ECO:0000256" key="2">
    <source>
        <dbReference type="ARBA" id="ARBA00022692"/>
    </source>
</evidence>
<dbReference type="PANTHER" id="PTHR43847:SF1">
    <property type="entry name" value="BLL3993 PROTEIN"/>
    <property type="match status" value="1"/>
</dbReference>
<dbReference type="PANTHER" id="PTHR43847">
    <property type="entry name" value="BLL3993 PROTEIN"/>
    <property type="match status" value="1"/>
</dbReference>
<feature type="transmembrane region" description="Helical" evidence="5">
    <location>
        <begin position="46"/>
        <end position="67"/>
    </location>
</feature>
<dbReference type="Gene3D" id="1.20.120.1630">
    <property type="match status" value="1"/>
</dbReference>
<dbReference type="AlphaFoldDB" id="A0A0F6YHS1"/>
<reference evidence="6 7" key="1">
    <citation type="submission" date="2015-03" db="EMBL/GenBank/DDBJ databases">
        <title>Genome assembly of Sandaracinus amylolyticus DSM 53668.</title>
        <authorList>
            <person name="Sharma G."/>
            <person name="Subramanian S."/>
        </authorList>
    </citation>
    <scope>NUCLEOTIDE SEQUENCE [LARGE SCALE GENOMIC DNA]</scope>
    <source>
        <strain evidence="6 7">DSM 53668</strain>
    </source>
</reference>
<feature type="transmembrane region" description="Helical" evidence="5">
    <location>
        <begin position="6"/>
        <end position="25"/>
    </location>
</feature>
<dbReference type="EMBL" id="CP011125">
    <property type="protein sequence ID" value="AKF05388.1"/>
    <property type="molecule type" value="Genomic_DNA"/>
</dbReference>
<evidence type="ECO:0000313" key="6">
    <source>
        <dbReference type="EMBL" id="AKF05388.1"/>
    </source>
</evidence>
<keyword evidence="2 5" id="KW-0812">Transmembrane</keyword>
<sequence length="199" mass="21117">MPGIALIGWIVYVGIAFGLRTWMQIRATGESGFVGLRPGASALERFAGVLMVLAFLASLLAPIAVSLSLDVLLLRDDAIAIPGGALIALGTVATLHAQLVMRESWRIGVDPSARTELVTRGPFRLVRNPIFSAMILASVGLALACPSVLGLVAPIALLVALELQVRIVEEPYLARVHGEAYRAYARRVGRFVPGVGRLA</sequence>
<dbReference type="Pfam" id="PF04191">
    <property type="entry name" value="PEMT"/>
    <property type="match status" value="1"/>
</dbReference>
<comment type="subcellular location">
    <subcellularLocation>
        <location evidence="1">Endomembrane system</location>
        <topology evidence="1">Multi-pass membrane protein</topology>
    </subcellularLocation>
</comment>
<evidence type="ECO:0008006" key="8">
    <source>
        <dbReference type="Google" id="ProtNLM"/>
    </source>
</evidence>
<feature type="transmembrane region" description="Helical" evidence="5">
    <location>
        <begin position="79"/>
        <end position="97"/>
    </location>
</feature>
<dbReference type="KEGG" id="samy:DB32_002537"/>
<keyword evidence="4 5" id="KW-0472">Membrane</keyword>
<protein>
    <recommendedName>
        <fullName evidence="8">Isoprenylcysteine carboxyl methyltransferase</fullName>
    </recommendedName>
</protein>
<evidence type="ECO:0000256" key="3">
    <source>
        <dbReference type="ARBA" id="ARBA00022989"/>
    </source>
</evidence>
<dbReference type="InterPro" id="IPR007318">
    <property type="entry name" value="Phopholipid_MeTrfase"/>
</dbReference>
<dbReference type="InterPro" id="IPR052527">
    <property type="entry name" value="Metal_cation-efflux_comp"/>
</dbReference>
<proteinExistence type="predicted"/>